<dbReference type="OrthoDB" id="21463at2759"/>
<dbReference type="SUPFAM" id="SSF46911">
    <property type="entry name" value="Ribosomal protein S18"/>
    <property type="match status" value="1"/>
</dbReference>
<reference evidence="11 12" key="1">
    <citation type="submission" date="2019-07" db="EMBL/GenBank/DDBJ databases">
        <title>Draft genome assembly of a fouling barnacle, Amphibalanus amphitrite (Darwin, 1854): The first reference genome for Thecostraca.</title>
        <authorList>
            <person name="Kim W."/>
        </authorList>
    </citation>
    <scope>NUCLEOTIDE SEQUENCE [LARGE SCALE GENOMIC DNA]</scope>
    <source>
        <strain evidence="11">SNU_AA5</strain>
        <tissue evidence="11">Soma without cirri and trophi</tissue>
    </source>
</reference>
<dbReference type="Proteomes" id="UP000440578">
    <property type="component" value="Unassembled WGS sequence"/>
</dbReference>
<keyword evidence="7" id="KW-0687">Ribonucleoprotein</keyword>
<evidence type="ECO:0000256" key="8">
    <source>
        <dbReference type="ARBA" id="ARBA00032055"/>
    </source>
</evidence>
<dbReference type="GO" id="GO:0003735">
    <property type="term" value="F:structural constituent of ribosome"/>
    <property type="evidence" value="ECO:0007669"/>
    <property type="project" value="InterPro"/>
</dbReference>
<keyword evidence="3" id="KW-0597">Phosphoprotein</keyword>
<keyword evidence="6" id="KW-0496">Mitochondrion</keyword>
<evidence type="ECO:0000256" key="2">
    <source>
        <dbReference type="ARBA" id="ARBA00006136"/>
    </source>
</evidence>
<name>A0A6A4WMP8_AMPAM</name>
<dbReference type="EMBL" id="VIIS01000476">
    <property type="protein sequence ID" value="KAF0308637.1"/>
    <property type="molecule type" value="Genomic_DNA"/>
</dbReference>
<organism evidence="11 12">
    <name type="scientific">Amphibalanus amphitrite</name>
    <name type="common">Striped barnacle</name>
    <name type="synonym">Balanus amphitrite</name>
    <dbReference type="NCBI Taxonomy" id="1232801"/>
    <lineage>
        <taxon>Eukaryota</taxon>
        <taxon>Metazoa</taxon>
        <taxon>Ecdysozoa</taxon>
        <taxon>Arthropoda</taxon>
        <taxon>Crustacea</taxon>
        <taxon>Multicrustacea</taxon>
        <taxon>Cirripedia</taxon>
        <taxon>Thoracica</taxon>
        <taxon>Thoracicalcarea</taxon>
        <taxon>Balanomorpha</taxon>
        <taxon>Balanoidea</taxon>
        <taxon>Balanidae</taxon>
        <taxon>Amphibalaninae</taxon>
        <taxon>Amphibalanus</taxon>
    </lineage>
</organism>
<evidence type="ECO:0000256" key="7">
    <source>
        <dbReference type="ARBA" id="ARBA00023274"/>
    </source>
</evidence>
<dbReference type="InterPro" id="IPR040054">
    <property type="entry name" value="MRPS18B"/>
</dbReference>
<evidence type="ECO:0000256" key="10">
    <source>
        <dbReference type="ARBA" id="ARBA00035515"/>
    </source>
</evidence>
<evidence type="ECO:0000256" key="4">
    <source>
        <dbReference type="ARBA" id="ARBA00022946"/>
    </source>
</evidence>
<comment type="caution">
    <text evidence="11">The sequence shown here is derived from an EMBL/GenBank/DDBJ whole genome shotgun (WGS) entry which is preliminary data.</text>
</comment>
<evidence type="ECO:0000256" key="5">
    <source>
        <dbReference type="ARBA" id="ARBA00022980"/>
    </source>
</evidence>
<evidence type="ECO:0000313" key="11">
    <source>
        <dbReference type="EMBL" id="KAF0308637.1"/>
    </source>
</evidence>
<dbReference type="InterPro" id="IPR001648">
    <property type="entry name" value="Ribosomal_bS18"/>
</dbReference>
<comment type="subcellular location">
    <subcellularLocation>
        <location evidence="1">Mitochondrion</location>
    </subcellularLocation>
</comment>
<dbReference type="PANTHER" id="PTHR13329:SF2">
    <property type="entry name" value="SMALL RIBOSOMAL SUBUNIT PROTEIN MS40"/>
    <property type="match status" value="1"/>
</dbReference>
<sequence length="203" mass="22259">MQSVLRLAGTMLCRSTARPCLSAGAALCQSAARPSPSAGLRTSAVALAGPVGAEPPLELRPLNKDRSNPVPVETSIAYLQSAAYRATYGSEPVWRSYRRNHKGHIPPRKTRRTCIRGGQLSTGNPCPACRDEYLVLDYRNVALLRQFVSESTGEILDTSRTGLCQVKHRELLAAMTKAREYGTLAFDVPFRVYDYNEYKPSAA</sequence>
<dbReference type="GO" id="GO:0005763">
    <property type="term" value="C:mitochondrial small ribosomal subunit"/>
    <property type="evidence" value="ECO:0007669"/>
    <property type="project" value="UniProtKB-ARBA"/>
</dbReference>
<keyword evidence="5 11" id="KW-0689">Ribosomal protein</keyword>
<dbReference type="AlphaFoldDB" id="A0A6A4WMP8"/>
<dbReference type="GO" id="GO:0032543">
    <property type="term" value="P:mitochondrial translation"/>
    <property type="evidence" value="ECO:0007669"/>
    <property type="project" value="InterPro"/>
</dbReference>
<evidence type="ECO:0000256" key="9">
    <source>
        <dbReference type="ARBA" id="ARBA00035130"/>
    </source>
</evidence>
<dbReference type="PANTHER" id="PTHR13329">
    <property type="entry name" value="MITOCHONDRIAL RIBOSOMAL PROTEIN S18B"/>
    <property type="match status" value="1"/>
</dbReference>
<comment type="similarity">
    <text evidence="2">Belongs to the bacterial ribosomal protein bS18 family. Mitochondrion-specific ribosomal protein mS40 subfamily.</text>
</comment>
<evidence type="ECO:0000256" key="3">
    <source>
        <dbReference type="ARBA" id="ARBA00022553"/>
    </source>
</evidence>
<evidence type="ECO:0000256" key="6">
    <source>
        <dbReference type="ARBA" id="ARBA00023128"/>
    </source>
</evidence>
<keyword evidence="12" id="KW-1185">Reference proteome</keyword>
<gene>
    <name evidence="11" type="primary">MRPS18B_1</name>
    <name evidence="11" type="ORF">FJT64_020178</name>
</gene>
<accession>A0A6A4WMP8</accession>
<dbReference type="Gene3D" id="4.10.640.10">
    <property type="entry name" value="Ribosomal protein S18"/>
    <property type="match status" value="1"/>
</dbReference>
<evidence type="ECO:0000313" key="12">
    <source>
        <dbReference type="Proteomes" id="UP000440578"/>
    </source>
</evidence>
<dbReference type="FunFam" id="4.10.640.10:FF:000008">
    <property type="entry name" value="28S ribosomal protein S18b, mitochondrial"/>
    <property type="match status" value="1"/>
</dbReference>
<protein>
    <recommendedName>
        <fullName evidence="9">Small ribosomal subunit protein mS40</fullName>
    </recommendedName>
    <alternativeName>
        <fullName evidence="8">28S ribosomal protein S18-2, mitochondrial</fullName>
    </alternativeName>
    <alternativeName>
        <fullName evidence="10">28S ribosomal protein S18b, mitochondrial</fullName>
    </alternativeName>
</protein>
<keyword evidence="4" id="KW-0809">Transit peptide</keyword>
<dbReference type="Pfam" id="PF01084">
    <property type="entry name" value="Ribosomal_S18"/>
    <property type="match status" value="1"/>
</dbReference>
<proteinExistence type="inferred from homology"/>
<dbReference type="InterPro" id="IPR036870">
    <property type="entry name" value="Ribosomal_bS18_sf"/>
</dbReference>
<evidence type="ECO:0000256" key="1">
    <source>
        <dbReference type="ARBA" id="ARBA00004173"/>
    </source>
</evidence>